<feature type="transmembrane region" description="Helical" evidence="1">
    <location>
        <begin position="67"/>
        <end position="89"/>
    </location>
</feature>
<protein>
    <submittedName>
        <fullName evidence="2">Membrane protein</fullName>
    </submittedName>
</protein>
<dbReference type="Proteomes" id="UP000003586">
    <property type="component" value="Chromosome"/>
</dbReference>
<accession>W0F5L4</accession>
<name>W0F5L4_9BACT</name>
<evidence type="ECO:0000256" key="1">
    <source>
        <dbReference type="SAM" id="Phobius"/>
    </source>
</evidence>
<dbReference type="HOGENOM" id="CLU_091995_0_0_10"/>
<feature type="transmembrane region" description="Helical" evidence="1">
    <location>
        <begin position="109"/>
        <end position="129"/>
    </location>
</feature>
<dbReference type="STRING" id="929713.NIASO_18520"/>
<dbReference type="OrthoDB" id="1120881at2"/>
<sequence>MNNPKDDLQHIRQMMERSSRFISLNGLSGVAAGIIALIGAFIASKLLQQQGVNYLPGEGYYGYTYDLGIRLLILAIIILVAAVGAGILLTVQKTKKQGLKIWTSTTQRLLVQLFLPLAAGGLFCLALFYHDLFGLIAPATLLFYGLALINASKYTYSDIQYLGICEVFLGLIASFIPGYGLVFWALGFGVLHIIYGLLMYKKYK</sequence>
<feature type="transmembrane region" description="Helical" evidence="1">
    <location>
        <begin position="159"/>
        <end position="176"/>
    </location>
</feature>
<proteinExistence type="predicted"/>
<organism evidence="2 3">
    <name type="scientific">Niabella soli DSM 19437</name>
    <dbReference type="NCBI Taxonomy" id="929713"/>
    <lineage>
        <taxon>Bacteria</taxon>
        <taxon>Pseudomonadati</taxon>
        <taxon>Bacteroidota</taxon>
        <taxon>Chitinophagia</taxon>
        <taxon>Chitinophagales</taxon>
        <taxon>Chitinophagaceae</taxon>
        <taxon>Niabella</taxon>
    </lineage>
</organism>
<dbReference type="KEGG" id="nso:NIASO_18520"/>
<feature type="transmembrane region" description="Helical" evidence="1">
    <location>
        <begin position="21"/>
        <end position="47"/>
    </location>
</feature>
<evidence type="ECO:0000313" key="2">
    <source>
        <dbReference type="EMBL" id="AHF16626.1"/>
    </source>
</evidence>
<dbReference type="EMBL" id="CP007035">
    <property type="protein sequence ID" value="AHF16626.1"/>
    <property type="molecule type" value="Genomic_DNA"/>
</dbReference>
<dbReference type="eggNOG" id="COG3127">
    <property type="taxonomic scope" value="Bacteria"/>
</dbReference>
<dbReference type="RefSeq" id="WP_008588021.1">
    <property type="nucleotide sequence ID" value="NZ_CP007035.1"/>
</dbReference>
<keyword evidence="3" id="KW-1185">Reference proteome</keyword>
<keyword evidence="1" id="KW-1133">Transmembrane helix</keyword>
<feature type="transmembrane region" description="Helical" evidence="1">
    <location>
        <begin position="135"/>
        <end position="152"/>
    </location>
</feature>
<gene>
    <name evidence="2" type="ORF">NIASO_18520</name>
</gene>
<reference evidence="2 3" key="1">
    <citation type="submission" date="2013-12" db="EMBL/GenBank/DDBJ databases">
        <authorList>
            <consortium name="DOE Joint Genome Institute"/>
            <person name="Eisen J."/>
            <person name="Huntemann M."/>
            <person name="Han J."/>
            <person name="Chen A."/>
            <person name="Kyrpides N."/>
            <person name="Mavromatis K."/>
            <person name="Markowitz V."/>
            <person name="Palaniappan K."/>
            <person name="Ivanova N."/>
            <person name="Schaumberg A."/>
            <person name="Pati A."/>
            <person name="Liolios K."/>
            <person name="Nordberg H.P."/>
            <person name="Cantor M.N."/>
            <person name="Hua S.X."/>
            <person name="Woyke T."/>
        </authorList>
    </citation>
    <scope>NUCLEOTIDE SEQUENCE [LARGE SCALE GENOMIC DNA]</scope>
    <source>
        <strain evidence="3">DSM 19437</strain>
    </source>
</reference>
<evidence type="ECO:0000313" key="3">
    <source>
        <dbReference type="Proteomes" id="UP000003586"/>
    </source>
</evidence>
<feature type="transmembrane region" description="Helical" evidence="1">
    <location>
        <begin position="182"/>
        <end position="200"/>
    </location>
</feature>
<dbReference type="AlphaFoldDB" id="W0F5L4"/>
<keyword evidence="1" id="KW-0812">Transmembrane</keyword>
<keyword evidence="1" id="KW-0472">Membrane</keyword>